<dbReference type="CDD" id="cd02853">
    <property type="entry name" value="E_set_MTHase_like_N"/>
    <property type="match status" value="1"/>
</dbReference>
<comment type="pathway">
    <text evidence="2 14">Glycan biosynthesis; trehalose biosynthesis.</text>
</comment>
<dbReference type="Gene3D" id="1.10.10.760">
    <property type="entry name" value="E-set domains of sugar-utilizing enzymes"/>
    <property type="match status" value="1"/>
</dbReference>
<evidence type="ECO:0000256" key="6">
    <source>
        <dbReference type="ARBA" id="ARBA00022490"/>
    </source>
</evidence>
<dbReference type="RefSeq" id="WP_316703722.1">
    <property type="nucleotide sequence ID" value="NZ_CP136336.1"/>
</dbReference>
<evidence type="ECO:0000256" key="14">
    <source>
        <dbReference type="PIRNR" id="PIRNR006337"/>
    </source>
</evidence>
<evidence type="ECO:0000256" key="3">
    <source>
        <dbReference type="ARBA" id="ARBA00008061"/>
    </source>
</evidence>
<evidence type="ECO:0000313" key="17">
    <source>
        <dbReference type="Proteomes" id="UP001303946"/>
    </source>
</evidence>
<evidence type="ECO:0000259" key="15">
    <source>
        <dbReference type="SMART" id="SM00642"/>
    </source>
</evidence>
<dbReference type="Pfam" id="PF00128">
    <property type="entry name" value="Alpha-amylase"/>
    <property type="match status" value="1"/>
</dbReference>
<evidence type="ECO:0000256" key="5">
    <source>
        <dbReference type="ARBA" id="ARBA00015938"/>
    </source>
</evidence>
<evidence type="ECO:0000256" key="13">
    <source>
        <dbReference type="NCBIfam" id="TIGR02402"/>
    </source>
</evidence>
<dbReference type="InterPro" id="IPR012768">
    <property type="entry name" value="Trehalose_TreZ"/>
</dbReference>
<feature type="domain" description="Glycosyl hydrolase family 13 catalytic" evidence="15">
    <location>
        <begin position="116"/>
        <end position="466"/>
    </location>
</feature>
<reference evidence="16 17" key="1">
    <citation type="submission" date="2023-10" db="EMBL/GenBank/DDBJ databases">
        <title>Bacteria for the degradation of biodegradable plastic PBAT(Polybutylene adipate terephthalate).</title>
        <authorList>
            <person name="Weon H.-Y."/>
            <person name="Yeon J."/>
        </authorList>
    </citation>
    <scope>NUCLEOTIDE SEQUENCE [LARGE SCALE GENOMIC DNA]</scope>
    <source>
        <strain evidence="16 17">SBD 7-3</strain>
    </source>
</reference>
<comment type="similarity">
    <text evidence="3 14">Belongs to the glycosyl hydrolase 13 family.</text>
</comment>
<dbReference type="PANTHER" id="PTHR43651:SF11">
    <property type="entry name" value="MALTO-OLIGOSYLTREHALOSE TREHALOHYDROLASE"/>
    <property type="match status" value="1"/>
</dbReference>
<dbReference type="Gene3D" id="2.60.40.10">
    <property type="entry name" value="Immunoglobulins"/>
    <property type="match status" value="1"/>
</dbReference>
<evidence type="ECO:0000256" key="11">
    <source>
        <dbReference type="ARBA" id="ARBA00033284"/>
    </source>
</evidence>
<dbReference type="EMBL" id="CP136336">
    <property type="protein sequence ID" value="WOB10821.1"/>
    <property type="molecule type" value="Genomic_DNA"/>
</dbReference>
<dbReference type="CDD" id="cd11325">
    <property type="entry name" value="AmyAc_GTHase"/>
    <property type="match status" value="1"/>
</dbReference>
<dbReference type="Proteomes" id="UP001303946">
    <property type="component" value="Chromosome"/>
</dbReference>
<evidence type="ECO:0000256" key="2">
    <source>
        <dbReference type="ARBA" id="ARBA00005199"/>
    </source>
</evidence>
<dbReference type="InterPro" id="IPR022567">
    <property type="entry name" value="DUF3459"/>
</dbReference>
<protein>
    <recommendedName>
        <fullName evidence="5 13">Malto-oligosyltrehalose trehalohydrolase</fullName>
        <shortName evidence="14">MTHase</shortName>
        <ecNumber evidence="4 13">3.2.1.141</ecNumber>
    </recommendedName>
    <alternativeName>
        <fullName evidence="11 14">4-alpha-D-((1-&gt;4)-alpha-D-glucano)trehalose trehalohydrolase</fullName>
    </alternativeName>
    <alternativeName>
        <fullName evidence="10 14">Maltooligosyl trehalose trehalohydrolase</fullName>
    </alternativeName>
</protein>
<accession>A0ABZ0D228</accession>
<dbReference type="InterPro" id="IPR044901">
    <property type="entry name" value="Trehalose_TreZ_E-set_sf"/>
</dbReference>
<dbReference type="Pfam" id="PF11941">
    <property type="entry name" value="DUF3459"/>
    <property type="match status" value="1"/>
</dbReference>
<evidence type="ECO:0000256" key="10">
    <source>
        <dbReference type="ARBA" id="ARBA00032057"/>
    </source>
</evidence>
<comment type="catalytic activity">
    <reaction evidence="12 14">
        <text>hydrolysis of (1-&gt;4)-alpha-D-glucosidic linkage in 4-alpha-D-[(1-&gt;4)-alpha-D-glucanosyl]n trehalose to yield trehalose and (1-&gt;4)-alpha-D-glucan.</text>
        <dbReference type="EC" id="3.2.1.141"/>
    </reaction>
</comment>
<proteinExistence type="inferred from homology"/>
<sequence length="616" mass="68144">MSLHRMPFGATLRDDGRTDFRFWAPAAHAVALVLGDGRRVPMQTRPNGWHEALGVDAPAGSRYRYDVGNGLLVPDPASRHNPDDVHGASCVIDPRAYRWRDAGWRGRPWHEAVVYEMHVGTFTHEGTFKAAAVRLHELAQLGITAIELMPVADFPGQRGWGYDGVLPFAPDAAYGTPDALKAFVDAAHSLGLMVLLDVVYNHFGPEGNYLHAYCPSFFNEARHTPWGAAINFDGPGSETVRDFFRHNALYWVEEFHFDGLRLDAVHAIHDSSPLHIASEIGQSLRSFAGTPGVDRQVHLVLENDANQASILQRADDGQPLYATAQWNDDLHHAAHVLLTGETDGYYGDYADGPIGRFARALAQGFIYQGQPSAHRGNVPHGEPSGHLPPSAFVSFVQNHDQIGNRALGDRLSNLANPDRLDAVYVCLLLSPHVPMLFMGEEFAASTPFLYFCDFGPELAQAVSDGRRNEFARFAAFADPSARARIPDPNDETTFRMSKLRWDERDQGAHGVRLALMRQLLAVRRELLMPHIDPRLGDGRYRFDGGLLHVDWPLADGARWHLVANLTDTELVGIAAPEGRVVHRQHIDDAGRWKPGSVLVVMEVETEAAMEAEVNHG</sequence>
<gene>
    <name evidence="16" type="primary">treZ</name>
    <name evidence="16" type="ORF">RXV79_12375</name>
</gene>
<name>A0ABZ0D228_9BURK</name>
<keyword evidence="8" id="KW-0119">Carbohydrate metabolism</keyword>
<dbReference type="NCBIfam" id="TIGR02402">
    <property type="entry name" value="trehalose_TreZ"/>
    <property type="match status" value="1"/>
</dbReference>
<dbReference type="InterPro" id="IPR006047">
    <property type="entry name" value="GH13_cat_dom"/>
</dbReference>
<keyword evidence="9 14" id="KW-0326">Glycosidase</keyword>
<evidence type="ECO:0000256" key="9">
    <source>
        <dbReference type="ARBA" id="ARBA00023295"/>
    </source>
</evidence>
<dbReference type="InterPro" id="IPR004193">
    <property type="entry name" value="Glyco_hydro_13_N"/>
</dbReference>
<keyword evidence="7 14" id="KW-0378">Hydrolase</keyword>
<evidence type="ECO:0000256" key="1">
    <source>
        <dbReference type="ARBA" id="ARBA00004496"/>
    </source>
</evidence>
<dbReference type="PANTHER" id="PTHR43651">
    <property type="entry name" value="1,4-ALPHA-GLUCAN-BRANCHING ENZYME"/>
    <property type="match status" value="1"/>
</dbReference>
<dbReference type="PIRSF" id="PIRSF006337">
    <property type="entry name" value="Trehalose_TreZ"/>
    <property type="match status" value="1"/>
</dbReference>
<dbReference type="SMART" id="SM00642">
    <property type="entry name" value="Aamy"/>
    <property type="match status" value="1"/>
</dbReference>
<dbReference type="SUPFAM" id="SSF81296">
    <property type="entry name" value="E set domains"/>
    <property type="match status" value="1"/>
</dbReference>
<comment type="subcellular location">
    <subcellularLocation>
        <location evidence="1">Cytoplasm</location>
    </subcellularLocation>
</comment>
<evidence type="ECO:0000256" key="7">
    <source>
        <dbReference type="ARBA" id="ARBA00022801"/>
    </source>
</evidence>
<keyword evidence="6" id="KW-0963">Cytoplasm</keyword>
<evidence type="ECO:0000313" key="16">
    <source>
        <dbReference type="EMBL" id="WOB10821.1"/>
    </source>
</evidence>
<evidence type="ECO:0000256" key="8">
    <source>
        <dbReference type="ARBA" id="ARBA00023277"/>
    </source>
</evidence>
<evidence type="ECO:0000256" key="12">
    <source>
        <dbReference type="ARBA" id="ARBA00034013"/>
    </source>
</evidence>
<dbReference type="SUPFAM" id="SSF51445">
    <property type="entry name" value="(Trans)glycosidases"/>
    <property type="match status" value="1"/>
</dbReference>
<organism evidence="16 17">
    <name type="scientific">Piscinibacter gummiphilus</name>
    <dbReference type="NCBI Taxonomy" id="946333"/>
    <lineage>
        <taxon>Bacteria</taxon>
        <taxon>Pseudomonadati</taxon>
        <taxon>Pseudomonadota</taxon>
        <taxon>Betaproteobacteria</taxon>
        <taxon>Burkholderiales</taxon>
        <taxon>Sphaerotilaceae</taxon>
        <taxon>Piscinibacter</taxon>
    </lineage>
</organism>
<dbReference type="InterPro" id="IPR014756">
    <property type="entry name" value="Ig_E-set"/>
</dbReference>
<dbReference type="Pfam" id="PF02922">
    <property type="entry name" value="CBM_48"/>
    <property type="match status" value="1"/>
</dbReference>
<keyword evidence="17" id="KW-1185">Reference proteome</keyword>
<dbReference type="EC" id="3.2.1.141" evidence="4 13"/>
<dbReference type="InterPro" id="IPR013783">
    <property type="entry name" value="Ig-like_fold"/>
</dbReference>
<dbReference type="Gene3D" id="3.20.20.80">
    <property type="entry name" value="Glycosidases"/>
    <property type="match status" value="1"/>
</dbReference>
<evidence type="ECO:0000256" key="4">
    <source>
        <dbReference type="ARBA" id="ARBA00012268"/>
    </source>
</evidence>
<dbReference type="InterPro" id="IPR017853">
    <property type="entry name" value="GH"/>
</dbReference>